<comment type="subunit">
    <text evidence="5">Part of the ribosomal stalk of the 50S ribosomal subunit. The N-terminus interacts with L11 and the large rRNA to form the base of the stalk. The C-terminus forms an elongated spine to which L12 dimers bind in a sequential fashion forming a multimeric L10(L12)X complex.</text>
</comment>
<reference evidence="6 7" key="1">
    <citation type="submission" date="2017-09" db="EMBL/GenBank/DDBJ databases">
        <title>Depth-based differentiation of microbial function through sediment-hosted aquifers and enrichment of novel symbionts in the deep terrestrial subsurface.</title>
        <authorList>
            <person name="Probst A.J."/>
            <person name="Ladd B."/>
            <person name="Jarett J.K."/>
            <person name="Geller-Mcgrath D.E."/>
            <person name="Sieber C.M."/>
            <person name="Emerson J.B."/>
            <person name="Anantharaman K."/>
            <person name="Thomas B.C."/>
            <person name="Malmstrom R."/>
            <person name="Stieglmeier M."/>
            <person name="Klingl A."/>
            <person name="Woyke T."/>
            <person name="Ryan C.M."/>
            <person name="Banfield J.F."/>
        </authorList>
    </citation>
    <scope>NUCLEOTIDE SEQUENCE [LARGE SCALE GENOMIC DNA]</scope>
    <source>
        <strain evidence="6">CG15_BIG_FIL_POST_REV_8_21_14_020_45_12</strain>
    </source>
</reference>
<evidence type="ECO:0000313" key="7">
    <source>
        <dbReference type="Proteomes" id="UP000230292"/>
    </source>
</evidence>
<evidence type="ECO:0000313" key="6">
    <source>
        <dbReference type="EMBL" id="PIW36420.1"/>
    </source>
</evidence>
<dbReference type="GO" id="GO:0070180">
    <property type="term" value="F:large ribosomal subunit rRNA binding"/>
    <property type="evidence" value="ECO:0007669"/>
    <property type="project" value="UniProtKB-UniRule"/>
</dbReference>
<keyword evidence="5" id="KW-0699">rRNA-binding</keyword>
<accession>A0A2M7H2G5</accession>
<dbReference type="InterPro" id="IPR022973">
    <property type="entry name" value="Ribosomal_uL10_bac"/>
</dbReference>
<dbReference type="GO" id="GO:0005840">
    <property type="term" value="C:ribosome"/>
    <property type="evidence" value="ECO:0007669"/>
    <property type="project" value="UniProtKB-KW"/>
</dbReference>
<sequence>MAKTKQQKELELQALHDKFERSRGAVFASFAGLTVNDAQELREKLREENAEMVVAKKSLMGIMFEKSGLTKDQVLDMEGSVGVVFGYGDEIAPAKIVAEFAKAHDVVSFRGGVLDGEFIGVEKVIALSVLPSKQELLAKMVGSLKSPISGFVNVLGGNMRGLVQVLNQIKEQKTS</sequence>
<dbReference type="CDD" id="cd05797">
    <property type="entry name" value="Ribosomal_L10"/>
    <property type="match status" value="1"/>
</dbReference>
<dbReference type="SUPFAM" id="SSF160369">
    <property type="entry name" value="Ribosomal protein L10-like"/>
    <property type="match status" value="1"/>
</dbReference>
<comment type="similarity">
    <text evidence="1 5">Belongs to the universal ribosomal protein uL10 family.</text>
</comment>
<dbReference type="EMBL" id="PFGC01000055">
    <property type="protein sequence ID" value="PIW36420.1"/>
    <property type="molecule type" value="Genomic_DNA"/>
</dbReference>
<dbReference type="Proteomes" id="UP000230292">
    <property type="component" value="Unassembled WGS sequence"/>
</dbReference>
<dbReference type="GO" id="GO:0006412">
    <property type="term" value="P:translation"/>
    <property type="evidence" value="ECO:0007669"/>
    <property type="project" value="UniProtKB-UniRule"/>
</dbReference>
<gene>
    <name evidence="5 6" type="primary">rplJ</name>
    <name evidence="6" type="ORF">COW24_05455</name>
</gene>
<proteinExistence type="inferred from homology"/>
<comment type="caution">
    <text evidence="6">The sequence shown here is derived from an EMBL/GenBank/DDBJ whole genome shotgun (WGS) entry which is preliminary data.</text>
</comment>
<evidence type="ECO:0000256" key="1">
    <source>
        <dbReference type="ARBA" id="ARBA00008889"/>
    </source>
</evidence>
<dbReference type="NCBIfam" id="NF000955">
    <property type="entry name" value="PRK00099.1-1"/>
    <property type="match status" value="1"/>
</dbReference>
<dbReference type="Gene3D" id="6.10.250.290">
    <property type="match status" value="1"/>
</dbReference>
<dbReference type="HAMAP" id="MF_00362">
    <property type="entry name" value="Ribosomal_uL10"/>
    <property type="match status" value="1"/>
</dbReference>
<keyword evidence="2 5" id="KW-0689">Ribosomal protein</keyword>
<organism evidence="6 7">
    <name type="scientific">Candidatus Kerfeldbacteria bacterium CG15_BIG_FIL_POST_REV_8_21_14_020_45_12</name>
    <dbReference type="NCBI Taxonomy" id="2014247"/>
    <lineage>
        <taxon>Bacteria</taxon>
        <taxon>Candidatus Kerfeldiibacteriota</taxon>
    </lineage>
</organism>
<evidence type="ECO:0000256" key="5">
    <source>
        <dbReference type="HAMAP-Rule" id="MF_00362"/>
    </source>
</evidence>
<protein>
    <recommendedName>
        <fullName evidence="4 5">Large ribosomal subunit protein uL10</fullName>
    </recommendedName>
</protein>
<dbReference type="AlphaFoldDB" id="A0A2M7H2G5"/>
<comment type="function">
    <text evidence="5">Forms part of the ribosomal stalk, playing a central role in the interaction of the ribosome with GTP-bound translation factors.</text>
</comment>
<keyword evidence="3 5" id="KW-0687">Ribonucleoprotein</keyword>
<dbReference type="InterPro" id="IPR047865">
    <property type="entry name" value="Ribosomal_uL10_bac_type"/>
</dbReference>
<evidence type="ECO:0000256" key="3">
    <source>
        <dbReference type="ARBA" id="ARBA00023274"/>
    </source>
</evidence>
<dbReference type="PANTHER" id="PTHR11560">
    <property type="entry name" value="39S RIBOSOMAL PROTEIN L10, MITOCHONDRIAL"/>
    <property type="match status" value="1"/>
</dbReference>
<evidence type="ECO:0000256" key="2">
    <source>
        <dbReference type="ARBA" id="ARBA00022980"/>
    </source>
</evidence>
<dbReference type="InterPro" id="IPR043141">
    <property type="entry name" value="Ribosomal_uL10-like_sf"/>
</dbReference>
<dbReference type="GO" id="GO:1990904">
    <property type="term" value="C:ribonucleoprotein complex"/>
    <property type="evidence" value="ECO:0007669"/>
    <property type="project" value="UniProtKB-KW"/>
</dbReference>
<name>A0A2M7H2G5_9BACT</name>
<dbReference type="Gene3D" id="3.30.70.1730">
    <property type="match status" value="1"/>
</dbReference>
<evidence type="ECO:0000256" key="4">
    <source>
        <dbReference type="ARBA" id="ARBA00035202"/>
    </source>
</evidence>
<dbReference type="Pfam" id="PF00466">
    <property type="entry name" value="Ribosomal_L10"/>
    <property type="match status" value="1"/>
</dbReference>
<dbReference type="InterPro" id="IPR001790">
    <property type="entry name" value="Ribosomal_uL10"/>
</dbReference>
<keyword evidence="5" id="KW-0694">RNA-binding</keyword>